<feature type="coiled-coil region" evidence="6">
    <location>
        <begin position="1005"/>
        <end position="1039"/>
    </location>
</feature>
<dbReference type="Pfam" id="PF02463">
    <property type="entry name" value="SMC_N"/>
    <property type="match status" value="1"/>
</dbReference>
<evidence type="ECO:0000256" key="7">
    <source>
        <dbReference type="SAM" id="MobiDB-lite"/>
    </source>
</evidence>
<name>A0ABU5RDK5_9PSEU</name>
<feature type="coiled-coil region" evidence="6">
    <location>
        <begin position="814"/>
        <end position="911"/>
    </location>
</feature>
<keyword evidence="5 6" id="KW-0238">DNA-binding</keyword>
<evidence type="ECO:0000256" key="1">
    <source>
        <dbReference type="ARBA" id="ARBA00022490"/>
    </source>
</evidence>
<dbReference type="InterPro" id="IPR010935">
    <property type="entry name" value="SMC_hinge"/>
</dbReference>
<evidence type="ECO:0000313" key="10">
    <source>
        <dbReference type="Proteomes" id="UP001304298"/>
    </source>
</evidence>
<evidence type="ECO:0000256" key="6">
    <source>
        <dbReference type="HAMAP-Rule" id="MF_01894"/>
    </source>
</evidence>
<feature type="binding site" evidence="6">
    <location>
        <begin position="32"/>
        <end position="39"/>
    </location>
    <ligand>
        <name>ATP</name>
        <dbReference type="ChEBI" id="CHEBI:30616"/>
    </ligand>
</feature>
<feature type="coiled-coil region" evidence="6">
    <location>
        <begin position="330"/>
        <end position="375"/>
    </location>
</feature>
<feature type="domain" description="SMC hinge" evidence="8">
    <location>
        <begin position="512"/>
        <end position="626"/>
    </location>
</feature>
<dbReference type="InterPro" id="IPR024704">
    <property type="entry name" value="SMC"/>
</dbReference>
<evidence type="ECO:0000256" key="5">
    <source>
        <dbReference type="ARBA" id="ARBA00023125"/>
    </source>
</evidence>
<dbReference type="InterPro" id="IPR003395">
    <property type="entry name" value="RecF/RecN/SMC_N"/>
</dbReference>
<feature type="coiled-coil region" evidence="6">
    <location>
        <begin position="415"/>
        <end position="487"/>
    </location>
</feature>
<comment type="similarity">
    <text evidence="6">Belongs to the SMC family.</text>
</comment>
<organism evidence="9 10">
    <name type="scientific">Amycolatopsis heterodermiae</name>
    <dbReference type="NCBI Taxonomy" id="3110235"/>
    <lineage>
        <taxon>Bacteria</taxon>
        <taxon>Bacillati</taxon>
        <taxon>Actinomycetota</taxon>
        <taxon>Actinomycetes</taxon>
        <taxon>Pseudonocardiales</taxon>
        <taxon>Pseudonocardiaceae</taxon>
        <taxon>Amycolatopsis</taxon>
    </lineage>
</organism>
<sequence length="1200" mass="131200">MHLKSLTLKGFKSFASATTLRFEPGITCVVGPNGSGKSNVLDALRWVMGTQGAKDLRGGKMEDVIFAGTAGRAPLGRAEVTLTIDNADGALPIEYAEVSITRRMFRDGASEYEINGDRCRLMDVQELLSDSGIGREMHVIVGQGQLSAILESKPEERRAFIEEAAGVLKHRKRKEQTLRKLANMQGNLDRLGDLTTELRRQLKPLGKQAEIARKAQSVQSELRDSRLRLLADDLVTQRGSIAREEADEKVARQRRAEVEQALEIVSAEETELESSLAEDAPLLQSAQETWYKLSALAERLRGTVRLAIERQRHLSADVATATGGRDPEELLEEAERVAEQEEELNEAVMEARELLAQTVLRREDLEQRVQAAERAHWAAVRAIADRREGMAKLTGQVEALRSKNGATSDEIDRLSVSLEESAERAEIAVEELEVAKAEGGVEESDDSGLMDRHDRAVEANNAAKARVEELVKAERTAEREIASEKARVEALSMGLKRKDGAGALLGASHELPGLLGSVAALLTVEPGHEVALAAALGPVADAVAVTGGHDALRALKYLKDTDSGRAGIVLGAPESTVDTYGWPALPDGARWAREVVTAPAQLRPAVEQALDKLALVRDLESARQLVATHPDVRAVTAEGDVFGARWAIGGSGARESVIEVQAAVDEAGVRLRTAERQLEQYAAELEGARAEQQARREEVSQAKDALGDAKVRKARSSERLNRLQQAARAAQAEVERFSGQRAKVEQSRVQALAQLAELEERLAAVAEQPVEDDPDTAERDLAVEELAVVRQEEMEARLAQRTAEERARSIAGRAEGLRRAAHAEQQARERAERAAAARKRGAEIANAVVNGGEIALERIEHSVQRAATERDQVQARRQSRESALTGVRAKVRELTGELEKLTDAVHRDEVQRAEQRLRLETLEAKIAEDFGIGLADLVQEYGPDNPVPPSAGEMAEYEAAKERGEDVTPPPPMPYDRDTQARRAKRAEKDLSLLGKVNPLALEEFAALEERYKFLSTQLEDLKDTRKDLEAVIKQVDEKILEVFAGAYADVAREFETVFSVLFPGGEGRMVLTQPDDLLATGVDVEARPPGKKVKRLSLLSGGEKSLVAVGMLVAIFRARPSPFYVMDEVEAALDDTNMRRLIGLLEQLRDSSQLIIITHQKPTMEIADALYGVSMQGDGITKVISQRLRTADDEPVAVG</sequence>
<evidence type="ECO:0000256" key="3">
    <source>
        <dbReference type="ARBA" id="ARBA00022840"/>
    </source>
</evidence>
<dbReference type="EMBL" id="JAYFSI010000008">
    <property type="protein sequence ID" value="MEA5363920.1"/>
    <property type="molecule type" value="Genomic_DNA"/>
</dbReference>
<comment type="domain">
    <text evidence="6">Contains large globular domains required for ATP hydrolysis at each terminus and a third globular domain forming a flexible hinge near the middle of the molecule. These domains are separated by coiled-coil structures.</text>
</comment>
<dbReference type="Gene3D" id="3.40.50.300">
    <property type="entry name" value="P-loop containing nucleotide triphosphate hydrolases"/>
    <property type="match status" value="2"/>
</dbReference>
<dbReference type="SUPFAM" id="SSF52540">
    <property type="entry name" value="P-loop containing nucleoside triphosphate hydrolases"/>
    <property type="match status" value="1"/>
</dbReference>
<keyword evidence="4 6" id="KW-0175">Coiled coil</keyword>
<gene>
    <name evidence="6 9" type="primary">smc</name>
    <name evidence="9" type="ORF">VA596_30610</name>
</gene>
<dbReference type="Gene3D" id="1.20.1060.20">
    <property type="match status" value="1"/>
</dbReference>
<comment type="caution">
    <text evidence="9">The sequence shown here is derived from an EMBL/GenBank/DDBJ whole genome shotgun (WGS) entry which is preliminary data.</text>
</comment>
<protein>
    <recommendedName>
        <fullName evidence="6">Chromosome partition protein Smc</fullName>
    </recommendedName>
</protein>
<dbReference type="Proteomes" id="UP001304298">
    <property type="component" value="Unassembled WGS sequence"/>
</dbReference>
<keyword evidence="3 6" id="KW-0067">ATP-binding</keyword>
<keyword evidence="10" id="KW-1185">Reference proteome</keyword>
<comment type="subcellular location">
    <subcellularLocation>
        <location evidence="6">Cytoplasm</location>
    </subcellularLocation>
</comment>
<evidence type="ECO:0000256" key="4">
    <source>
        <dbReference type="ARBA" id="ARBA00023054"/>
    </source>
</evidence>
<dbReference type="NCBIfam" id="TIGR02168">
    <property type="entry name" value="SMC_prok_B"/>
    <property type="match status" value="1"/>
</dbReference>
<keyword evidence="2 6" id="KW-0547">Nucleotide-binding</keyword>
<evidence type="ECO:0000259" key="8">
    <source>
        <dbReference type="SMART" id="SM00968"/>
    </source>
</evidence>
<dbReference type="Gene3D" id="3.30.70.1620">
    <property type="match status" value="1"/>
</dbReference>
<dbReference type="SMART" id="SM00968">
    <property type="entry name" value="SMC_hinge"/>
    <property type="match status" value="1"/>
</dbReference>
<dbReference type="CDD" id="cd03278">
    <property type="entry name" value="ABC_SMC_barmotin"/>
    <property type="match status" value="1"/>
</dbReference>
<keyword evidence="1 6" id="KW-0963">Cytoplasm</keyword>
<dbReference type="PIRSF" id="PIRSF005719">
    <property type="entry name" value="SMC"/>
    <property type="match status" value="1"/>
</dbReference>
<dbReference type="InterPro" id="IPR036277">
    <property type="entry name" value="SMC_hinge_sf"/>
</dbReference>
<feature type="region of interest" description="Disordered" evidence="7">
    <location>
        <begin position="694"/>
        <end position="713"/>
    </location>
</feature>
<dbReference type="RefSeq" id="WP_323331676.1">
    <property type="nucleotide sequence ID" value="NZ_JAYFSI010000008.1"/>
</dbReference>
<dbReference type="PANTHER" id="PTHR43977">
    <property type="entry name" value="STRUCTURAL MAINTENANCE OF CHROMOSOMES PROTEIN 3"/>
    <property type="match status" value="1"/>
</dbReference>
<comment type="subunit">
    <text evidence="6">Homodimer.</text>
</comment>
<dbReference type="InterPro" id="IPR027417">
    <property type="entry name" value="P-loop_NTPase"/>
</dbReference>
<proteinExistence type="inferred from homology"/>
<feature type="region of interest" description="Disordered" evidence="7">
    <location>
        <begin position="957"/>
        <end position="978"/>
    </location>
</feature>
<dbReference type="SUPFAM" id="SSF75553">
    <property type="entry name" value="Smc hinge domain"/>
    <property type="match status" value="1"/>
</dbReference>
<comment type="function">
    <text evidence="6">Required for chromosome condensation and partitioning.</text>
</comment>
<accession>A0ABU5RDK5</accession>
<evidence type="ECO:0000256" key="2">
    <source>
        <dbReference type="ARBA" id="ARBA00022741"/>
    </source>
</evidence>
<evidence type="ECO:0000313" key="9">
    <source>
        <dbReference type="EMBL" id="MEA5363920.1"/>
    </source>
</evidence>
<dbReference type="InterPro" id="IPR011890">
    <property type="entry name" value="SMC_prok"/>
</dbReference>
<dbReference type="Pfam" id="PF06470">
    <property type="entry name" value="SMC_hinge"/>
    <property type="match status" value="1"/>
</dbReference>
<dbReference type="HAMAP" id="MF_01894">
    <property type="entry name" value="Smc_prok"/>
    <property type="match status" value="1"/>
</dbReference>
<reference evidence="9 10" key="1">
    <citation type="submission" date="2023-12" db="EMBL/GenBank/DDBJ databases">
        <title>Amycolatopsis sp. V23-08.</title>
        <authorList>
            <person name="Somphong A."/>
        </authorList>
    </citation>
    <scope>NUCLEOTIDE SEQUENCE [LARGE SCALE GENOMIC DNA]</scope>
    <source>
        <strain evidence="9 10">V23-08</strain>
    </source>
</reference>